<evidence type="ECO:0000313" key="4">
    <source>
        <dbReference type="Proteomes" id="UP001628078"/>
    </source>
</evidence>
<sequence>MKTRRIIKATISLLALMTLGITLSGCQSGTASKQSSKDNASSNKPSVKALNKFSATDRYALIYYGGVKAVDQIKADDETKTFKNAIMASDRSKDTALNVTPMKISKDFVSNPGTGYLMAIAPADVTIIGYVGYTREADNIYYYALIGNDPNRAAFSTVSLKSLYRQYYLPEKQRLQVENLKARLNIKKVNTTFASDSSSSASESESTSTADSSSGETNNDSSGSGIRTSLGQSIFDEGAQPTAKRLFKYIRGTEDPNAKLVSSNAPDPDPLQNGMDDYLLSISVIKDQTATNAKPVTYAVAKNGQIYFQVEGGQTENGVDNYFTDVDGRYGYYFSKDDVRKQLGQ</sequence>
<reference evidence="3 4" key="1">
    <citation type="submission" date="2022-03" db="EMBL/GenBank/DDBJ databases">
        <title>Draft genome sequence of Furfurilactobacillus curtus JCM 31185.</title>
        <authorList>
            <person name="Suzuki S."/>
            <person name="Endo A."/>
            <person name="Kajikawa A."/>
        </authorList>
    </citation>
    <scope>NUCLEOTIDE SEQUENCE [LARGE SCALE GENOMIC DNA]</scope>
    <source>
        <strain evidence="3 4">JCM 31185</strain>
    </source>
</reference>
<organism evidence="3 4">
    <name type="scientific">Furfurilactobacillus curtus</name>
    <dbReference type="NCBI Taxonomy" id="1746200"/>
    <lineage>
        <taxon>Bacteria</taxon>
        <taxon>Bacillati</taxon>
        <taxon>Bacillota</taxon>
        <taxon>Bacilli</taxon>
        <taxon>Lactobacillales</taxon>
        <taxon>Lactobacillaceae</taxon>
        <taxon>Furfurilactobacillus</taxon>
    </lineage>
</organism>
<evidence type="ECO:0000256" key="1">
    <source>
        <dbReference type="SAM" id="MobiDB-lite"/>
    </source>
</evidence>
<feature type="compositionally biased region" description="Polar residues" evidence="1">
    <location>
        <begin position="215"/>
        <end position="232"/>
    </location>
</feature>
<dbReference type="EMBL" id="BQXO01000003">
    <property type="protein sequence ID" value="GKT05877.1"/>
    <property type="molecule type" value="Genomic_DNA"/>
</dbReference>
<dbReference type="Proteomes" id="UP001628078">
    <property type="component" value="Unassembled WGS sequence"/>
</dbReference>
<feature type="region of interest" description="Disordered" evidence="1">
    <location>
        <begin position="195"/>
        <end position="234"/>
    </location>
</feature>
<comment type="caution">
    <text evidence="3">The sequence shown here is derived from an EMBL/GenBank/DDBJ whole genome shotgun (WGS) entry which is preliminary data.</text>
</comment>
<feature type="compositionally biased region" description="Low complexity" evidence="1">
    <location>
        <begin position="195"/>
        <end position="214"/>
    </location>
</feature>
<proteinExistence type="predicted"/>
<keyword evidence="4" id="KW-1185">Reference proteome</keyword>
<feature type="signal peptide" evidence="2">
    <location>
        <begin position="1"/>
        <end position="24"/>
    </location>
</feature>
<evidence type="ECO:0008006" key="5">
    <source>
        <dbReference type="Google" id="ProtNLM"/>
    </source>
</evidence>
<name>A0ABQ5JSU0_9LACO</name>
<evidence type="ECO:0000313" key="3">
    <source>
        <dbReference type="EMBL" id="GKT05877.1"/>
    </source>
</evidence>
<evidence type="ECO:0000256" key="2">
    <source>
        <dbReference type="SAM" id="SignalP"/>
    </source>
</evidence>
<keyword evidence="2" id="KW-0732">Signal</keyword>
<accession>A0ABQ5JSU0</accession>
<dbReference type="PROSITE" id="PS51257">
    <property type="entry name" value="PROKAR_LIPOPROTEIN"/>
    <property type="match status" value="1"/>
</dbReference>
<protein>
    <recommendedName>
        <fullName evidence="5">Lipoprotein</fullName>
    </recommendedName>
</protein>
<dbReference type="RefSeq" id="WP_407883525.1">
    <property type="nucleotide sequence ID" value="NZ_BQXO01000003.1"/>
</dbReference>
<feature type="chain" id="PRO_5045080049" description="Lipoprotein" evidence="2">
    <location>
        <begin position="25"/>
        <end position="345"/>
    </location>
</feature>
<gene>
    <name evidence="3" type="ORF">JCM31185_11650</name>
</gene>